<comment type="caution">
    <text evidence="1">The sequence shown here is derived from an EMBL/GenBank/DDBJ whole genome shotgun (WGS) entry which is preliminary data.</text>
</comment>
<sequence>MAKEHKKKVIVKGRQAFRDAFQER</sequence>
<dbReference type="EMBL" id="LAZR01014281">
    <property type="protein sequence ID" value="KKM18156.1"/>
    <property type="molecule type" value="Genomic_DNA"/>
</dbReference>
<accession>A0A0F9HRZ3</accession>
<reference evidence="1" key="1">
    <citation type="journal article" date="2015" name="Nature">
        <title>Complex archaea that bridge the gap between prokaryotes and eukaryotes.</title>
        <authorList>
            <person name="Spang A."/>
            <person name="Saw J.H."/>
            <person name="Jorgensen S.L."/>
            <person name="Zaremba-Niedzwiedzka K."/>
            <person name="Martijn J."/>
            <person name="Lind A.E."/>
            <person name="van Eijk R."/>
            <person name="Schleper C."/>
            <person name="Guy L."/>
            <person name="Ettema T.J."/>
        </authorList>
    </citation>
    <scope>NUCLEOTIDE SEQUENCE</scope>
</reference>
<feature type="non-terminal residue" evidence="1">
    <location>
        <position position="24"/>
    </location>
</feature>
<organism evidence="1">
    <name type="scientific">marine sediment metagenome</name>
    <dbReference type="NCBI Taxonomy" id="412755"/>
    <lineage>
        <taxon>unclassified sequences</taxon>
        <taxon>metagenomes</taxon>
        <taxon>ecological metagenomes</taxon>
    </lineage>
</organism>
<protein>
    <submittedName>
        <fullName evidence="1">Uncharacterized protein</fullName>
    </submittedName>
</protein>
<dbReference type="AlphaFoldDB" id="A0A0F9HRZ3"/>
<name>A0A0F9HRZ3_9ZZZZ</name>
<proteinExistence type="predicted"/>
<gene>
    <name evidence="1" type="ORF">LCGC14_1668500</name>
</gene>
<evidence type="ECO:0000313" key="1">
    <source>
        <dbReference type="EMBL" id="KKM18156.1"/>
    </source>
</evidence>